<dbReference type="OrthoDB" id="6127728at2759"/>
<dbReference type="EMBL" id="CACVKT020007684">
    <property type="protein sequence ID" value="CAC5410098.1"/>
    <property type="molecule type" value="Genomic_DNA"/>
</dbReference>
<reference evidence="3 4" key="1">
    <citation type="submission" date="2020-06" db="EMBL/GenBank/DDBJ databases">
        <authorList>
            <person name="Li R."/>
            <person name="Bekaert M."/>
        </authorList>
    </citation>
    <scope>NUCLEOTIDE SEQUENCE [LARGE SCALE GENOMIC DNA]</scope>
    <source>
        <strain evidence="4">wild</strain>
    </source>
</reference>
<organism evidence="3 4">
    <name type="scientific">Mytilus coruscus</name>
    <name type="common">Sea mussel</name>
    <dbReference type="NCBI Taxonomy" id="42192"/>
    <lineage>
        <taxon>Eukaryota</taxon>
        <taxon>Metazoa</taxon>
        <taxon>Spiralia</taxon>
        <taxon>Lophotrochozoa</taxon>
        <taxon>Mollusca</taxon>
        <taxon>Bivalvia</taxon>
        <taxon>Autobranchia</taxon>
        <taxon>Pteriomorphia</taxon>
        <taxon>Mytilida</taxon>
        <taxon>Mytiloidea</taxon>
        <taxon>Mytilidae</taxon>
        <taxon>Mytilinae</taxon>
        <taxon>Mytilus</taxon>
    </lineage>
</organism>
<feature type="compositionally biased region" description="Polar residues" evidence="2">
    <location>
        <begin position="1784"/>
        <end position="1794"/>
    </location>
</feature>
<dbReference type="SUPFAM" id="SSF47986">
    <property type="entry name" value="DEATH domain"/>
    <property type="match status" value="1"/>
</dbReference>
<dbReference type="InterPro" id="IPR011029">
    <property type="entry name" value="DEATH-like_dom_sf"/>
</dbReference>
<feature type="coiled-coil region" evidence="1">
    <location>
        <begin position="510"/>
        <end position="542"/>
    </location>
</feature>
<dbReference type="CDD" id="cd01671">
    <property type="entry name" value="CARD"/>
    <property type="match status" value="1"/>
</dbReference>
<evidence type="ECO:0000256" key="1">
    <source>
        <dbReference type="SAM" id="Coils"/>
    </source>
</evidence>
<feature type="region of interest" description="Disordered" evidence="2">
    <location>
        <begin position="1908"/>
        <end position="1983"/>
    </location>
</feature>
<dbReference type="PANTHER" id="PTHR16155:SF19">
    <property type="entry name" value="DED DOMAIN-CONTAINING PROTEIN"/>
    <property type="match status" value="1"/>
</dbReference>
<protein>
    <submittedName>
        <fullName evidence="3">SAMD9</fullName>
    </submittedName>
</protein>
<dbReference type="Gene3D" id="1.25.40.10">
    <property type="entry name" value="Tetratricopeptide repeat domain"/>
    <property type="match status" value="1"/>
</dbReference>
<gene>
    <name evidence="3" type="ORF">MCOR_43303</name>
</gene>
<dbReference type="InterPro" id="IPR011990">
    <property type="entry name" value="TPR-like_helical_dom_sf"/>
</dbReference>
<accession>A0A6J8DNC6</accession>
<dbReference type="Proteomes" id="UP000507470">
    <property type="component" value="Unassembled WGS sequence"/>
</dbReference>
<feature type="region of interest" description="Disordered" evidence="2">
    <location>
        <begin position="207"/>
        <end position="235"/>
    </location>
</feature>
<evidence type="ECO:0000256" key="2">
    <source>
        <dbReference type="SAM" id="MobiDB-lite"/>
    </source>
</evidence>
<dbReference type="PANTHER" id="PTHR16155">
    <property type="entry name" value="DED DOMAIN-CONTAINING PROTEIN"/>
    <property type="match status" value="1"/>
</dbReference>
<feature type="compositionally biased region" description="Polar residues" evidence="2">
    <location>
        <begin position="1939"/>
        <end position="1965"/>
    </location>
</feature>
<dbReference type="Gene3D" id="1.10.533.10">
    <property type="entry name" value="Death Domain, Fas"/>
    <property type="match status" value="1"/>
</dbReference>
<evidence type="ECO:0000313" key="4">
    <source>
        <dbReference type="Proteomes" id="UP000507470"/>
    </source>
</evidence>
<feature type="compositionally biased region" description="Polar residues" evidence="2">
    <location>
        <begin position="1911"/>
        <end position="1931"/>
    </location>
</feature>
<feature type="region of interest" description="Disordered" evidence="2">
    <location>
        <begin position="1875"/>
        <end position="1895"/>
    </location>
</feature>
<name>A0A6J8DNC6_MYTCO</name>
<dbReference type="SUPFAM" id="SSF48452">
    <property type="entry name" value="TPR-like"/>
    <property type="match status" value="1"/>
</dbReference>
<proteinExistence type="predicted"/>
<dbReference type="GO" id="GO:0005737">
    <property type="term" value="C:cytoplasm"/>
    <property type="evidence" value="ECO:0007669"/>
    <property type="project" value="TreeGrafter"/>
</dbReference>
<keyword evidence="4" id="KW-1185">Reference proteome</keyword>
<keyword evidence="1" id="KW-0175">Coiled coil</keyword>
<feature type="compositionally biased region" description="Polar residues" evidence="2">
    <location>
        <begin position="1805"/>
        <end position="1829"/>
    </location>
</feature>
<feature type="region of interest" description="Disordered" evidence="2">
    <location>
        <begin position="1784"/>
        <end position="1844"/>
    </location>
</feature>
<evidence type="ECO:0000313" key="3">
    <source>
        <dbReference type="EMBL" id="CAC5410098.1"/>
    </source>
</evidence>
<sequence>MKLLHKKVLIELLKTSYLNDNVYLDDGKILDELHSNKTFDPAESEDIEIQQTPRQKIECMIRILIVKDDVKYESFKKCLEKSYPFVVEKMRRLEIELENPCRECSDYLRQVLSTRFNEHSESSVAFDDIQNTILKHVRASAEHHDTLIGVLDEGFMTECITGTFPTAEKKFVVEQFPPKNKHGKKSKSPRNQFTNVVIFGIAKTNWPPNQNLESDAASDSSDDSDVCADDKGTNEPTIPFLDDDNFANLIEKILSENVKDWDVRIPKTIREQKIDSQIYDMMTDKDKEELIPRLGERFRVNMEWQNIKSGKSEIVRTGEPRNQVERLRKFDRPASERIKYKQGSNVTKRVRRPGNLIFPVHKYFMFEVAAKRKEINLNIFLDEVIKFAAACLNDKTNGTFHAGISESGEIVGTIIDIDKVDEAVTKAIRENFKEYQVETVLKCIRSPQCIEVISASSKIDNKHVVEIDVVPQSAVVGNQTFSVKGKKKGMYFFYRYLDCDVKELDPAEIVEYIEKERNVLLEQRVEAEKRKTRARKENLTKTFKDFFCCGENEFEESLYPVLVLSHMKAIDRPKFANGDLFKSVPWRAVLDFNEKDDENGFQEIIENIHGKVFITHTIEDFSHHKRDDKTLKKTKDEITESSVPAWIYCNGSGKNDSNDDARTWIHEKSKIFEKVLEFYNDIIPDRRGRICIPIFEKDNSVFTEAITQLILTFKKQCLVVSPSKSIVSICWHELSRRPNTFPPKSTIDDFFLIGLPWNQINECIDGMIKLPKQLHGIQIPRSNGPPFTVEKKTVNELSDLDIVSINESFDIEDLDDEEKHLKEQEAREEYYQGGCIQWSNFFFKDQVLERDVYKELETHIRHAMELYDQEYLAVQKVAVYHQPGSGGSTTSRQILWNLRQDYRCCVVNKITNQTCDQIGRFRQMGEENDEENDIKPVLVLLDDNNEDVIAQFVEDLENESYNYNCDSFCVLLICFRVSALPLDRPAKYVMLRQVLSKDEHCWFQKSYDNLLTKYNQNRGCNPKTLLAFNIMKENFNEESIKKSVRDFIFDLTEKQRKMLKHLSFFNAYDLHFQSVPISCFDPLMAPPVHWIKYLNPSIRVLTSLCRKQGYGGHSSAIRMSNYRLSKPVLNTILDIERERALGEGQSTVGELALEVMDSDCFRISFYKHEHKILMNILGDIMKKRDRNESNKGKLEKFSPLITELLDQKDTDQAIKIVSTTYEITDDPLVAQQLARLNAELGNWEKAHQAIDDAINKKPNSSYLIHTKGQLYKDQMQTSFSFFVKEGNFPESNVDEAIRLTDKAMACYRKSQSLSESQDMSQQNPAGYESEILMAIELLRLLNQCTSLKPLTAVMRTSIRPEIISQQNYSFLKSLPAIVNITVEKLERILHGTNRHIFHSHSRSLYTLEKKQLDRHKRELARHFDVDNTQLTLNKNEKFVPEYVWSFLSAIRYTDINGLLKTTQSMSRQMNELRHHQLRIYLAMCFSVSLRNPSMLPIDPNNLLFLSRKYYETLGASKSELAKLESYLYFTVFHWPLHSRKHLESKISPYSVWSKAVSEWLEMDSKRSFKQRRSDKIFFYLGNKEHYPGLIKIEGSSTISNLARFQGVVNDNGTEINLTIHSFQSEQGHSLKIPFFKRLGRNVLYNRRTEVVIGMGLQGPRADWLEKPSSFRTSHKSSSKKYLQRQHDSMGNATEWYAHARDSSRRNQGIKYFNEWPRNTQSISSCQRLQHAAPGEYPNQSQPMPSYQELQYDNLTTEEHPYESHGLKNTEPMLSCQRLQHSTTGELSYLSQGKQPRSDDLLPKQMKSSQWERFSSNVSTPTNKAMQKQQGETKHAGRPGQHFNKAVGSRSNVALAKHMSPVSGPPLMQTPEWRQQMQFPPPTDIPIRQPIRFRQPSDTRMAFSQIIGNRYSRPNSASQYSSQGRGFTWQQPSTPPVAFTSPNPRHQSKSASDIQRTKKTSSSLQNKGHGDTGSMFFPDFLKKP</sequence>